<organism evidence="2 3">
    <name type="scientific">Streptomyces longispororuber</name>
    <dbReference type="NCBI Taxonomy" id="68230"/>
    <lineage>
        <taxon>Bacteria</taxon>
        <taxon>Bacillati</taxon>
        <taxon>Actinomycetota</taxon>
        <taxon>Actinomycetes</taxon>
        <taxon>Kitasatosporales</taxon>
        <taxon>Streptomycetaceae</taxon>
        <taxon>Streptomyces</taxon>
    </lineage>
</organism>
<reference evidence="2" key="2">
    <citation type="submission" date="2020-09" db="EMBL/GenBank/DDBJ databases">
        <authorList>
            <person name="Sun Q."/>
            <person name="Ohkuma M."/>
        </authorList>
    </citation>
    <scope>NUCLEOTIDE SEQUENCE</scope>
    <source>
        <strain evidence="2">JCM 4784</strain>
    </source>
</reference>
<evidence type="ECO:0000313" key="2">
    <source>
        <dbReference type="EMBL" id="GHE46133.1"/>
    </source>
</evidence>
<name>A0A918ZDU3_9ACTN</name>
<evidence type="ECO:0000313" key="3">
    <source>
        <dbReference type="Proteomes" id="UP000608024"/>
    </source>
</evidence>
<dbReference type="Proteomes" id="UP000608024">
    <property type="component" value="Unassembled WGS sequence"/>
</dbReference>
<dbReference type="EMBL" id="BNBT01000013">
    <property type="protein sequence ID" value="GHE46133.1"/>
    <property type="molecule type" value="Genomic_DNA"/>
</dbReference>
<protein>
    <recommendedName>
        <fullName evidence="1">Siphovirus-type tail component C-terminal domain-containing protein</fullName>
    </recommendedName>
</protein>
<comment type="caution">
    <text evidence="2">The sequence shown here is derived from an EMBL/GenBank/DDBJ whole genome shotgun (WGS) entry which is preliminary data.</text>
</comment>
<dbReference type="AlphaFoldDB" id="A0A918ZDU3"/>
<gene>
    <name evidence="2" type="ORF">GCM10018785_14830</name>
</gene>
<dbReference type="InterPro" id="IPR054738">
    <property type="entry name" value="Siphovirus-type_tail_C"/>
</dbReference>
<evidence type="ECO:0000259" key="1">
    <source>
        <dbReference type="Pfam" id="PF22768"/>
    </source>
</evidence>
<reference evidence="2" key="1">
    <citation type="journal article" date="2014" name="Int. J. Syst. Evol. Microbiol.">
        <title>Complete genome sequence of Corynebacterium casei LMG S-19264T (=DSM 44701T), isolated from a smear-ripened cheese.</title>
        <authorList>
            <consortium name="US DOE Joint Genome Institute (JGI-PGF)"/>
            <person name="Walter F."/>
            <person name="Albersmeier A."/>
            <person name="Kalinowski J."/>
            <person name="Ruckert C."/>
        </authorList>
    </citation>
    <scope>NUCLEOTIDE SEQUENCE</scope>
    <source>
        <strain evidence="2">JCM 4784</strain>
    </source>
</reference>
<dbReference type="Pfam" id="PF22768">
    <property type="entry name" value="SPP1_Dit"/>
    <property type="match status" value="1"/>
</dbReference>
<accession>A0A918ZDU3</accession>
<dbReference type="RefSeq" id="WP_190135017.1">
    <property type="nucleotide sequence ID" value="NZ_BNBT01000013.1"/>
</dbReference>
<dbReference type="Gene3D" id="2.60.120.860">
    <property type="match status" value="1"/>
</dbReference>
<proteinExistence type="predicted"/>
<sequence length="312" mass="33200">MAAGTTYGHGAPEVAAGGPGELITADGQVQWADLLLGPGTVYWVAAEGLTGWEELPGLESSDANRPAGHGGWPGTQWAQPRTVTAQLWLAPDPDGGSEAVLAALRALRSATAVRDEEEWLAVRLHGETLAVRARVTQRVVPTDRQFLASRLAKVTVQWKAMDPRRYESDARRAAVGLPRAEPGLSWPLTWPLTWGTPGASGDVTVENAGSAATPVLIAFTGPCVTPRLANHRDGTWLEYGIELTRGDVLEVDTAEGTVLFNGTASRRHLATVGSVPEELFTLAPGPSRLSFRAASGWAEEASATVTWRSAEW</sequence>
<keyword evidence="3" id="KW-1185">Reference proteome</keyword>
<feature type="domain" description="Siphovirus-type tail component C-terminal" evidence="1">
    <location>
        <begin position="209"/>
        <end position="308"/>
    </location>
</feature>